<reference evidence="6" key="1">
    <citation type="submission" date="2011-02" db="EMBL/GenBank/DDBJ databases">
        <authorList>
            <person name="Aslett M."/>
        </authorList>
    </citation>
    <scope>NUCLEOTIDE SEQUENCE</scope>
    <source>
        <strain evidence="6">Liverpool</strain>
    </source>
</reference>
<accession>F0VBV0</accession>
<dbReference type="PANTHER" id="PTHR45987">
    <property type="entry name" value="39S RIBOSOMAL PROTEIN L12"/>
    <property type="match status" value="1"/>
</dbReference>
<dbReference type="GeneID" id="13440070"/>
<dbReference type="GO" id="GO:1990904">
    <property type="term" value="C:ribonucleoprotein complex"/>
    <property type="evidence" value="ECO:0007669"/>
    <property type="project" value="UniProtKB-KW"/>
</dbReference>
<reference evidence="7" key="4">
    <citation type="journal article" date="2015" name="PLoS ONE">
        <title>Comprehensive Evaluation of Toxoplasma gondii VEG and Neospora caninum LIV Genomes with Tachyzoite Stage Transcriptome and Proteome Defines Novel Transcript Features.</title>
        <authorList>
            <person name="Ramaprasad A."/>
            <person name="Mourier T."/>
            <person name="Naeem R."/>
            <person name="Malas T.B."/>
            <person name="Moussa E."/>
            <person name="Panigrahi A."/>
            <person name="Vermont S.J."/>
            <person name="Otto T.D."/>
            <person name="Wastling J."/>
            <person name="Pain A."/>
        </authorList>
    </citation>
    <scope>NUCLEOTIDE SEQUENCE</scope>
    <source>
        <strain evidence="7">Liverpool</strain>
    </source>
</reference>
<keyword evidence="8" id="KW-1185">Reference proteome</keyword>
<dbReference type="Pfam" id="PF16320">
    <property type="entry name" value="Ribosomal_L12_N"/>
    <property type="match status" value="1"/>
</dbReference>
<dbReference type="InterPro" id="IPR036235">
    <property type="entry name" value="Ribosomal_bL12_oligo_N_sf"/>
</dbReference>
<evidence type="ECO:0000259" key="5">
    <source>
        <dbReference type="Pfam" id="PF16320"/>
    </source>
</evidence>
<sequence length="265" mass="27558">MPPPAFHFKSYSADEGNASRLLASCASHPSGGRARSRCVPTGDGKPSARTVHLVPGFRGSLNLSSRFSPPLFIASSPSGTRRLLSFASPSCAQSVRHPAAAPTSPAASACFAPSSRSQSIALFAEPPPSPPASPRAQAVLEEIKKLTLVEAAELVSLIEATFGVSARLAVAGPGAGAAPSDAEAEEKKEAPPEKTQFDVVIKAVPLDKRIAVIKTLRTVRTDLGLKEAKAVIDALPNTILKQVDKVKAEEVRKTLADAGAEIAIE</sequence>
<evidence type="ECO:0000259" key="4">
    <source>
        <dbReference type="Pfam" id="PF00542"/>
    </source>
</evidence>
<dbReference type="InterPro" id="IPR008932">
    <property type="entry name" value="Ribosomal_bL12_oligo"/>
</dbReference>
<evidence type="ECO:0000313" key="6">
    <source>
        <dbReference type="EMBL" id="CBZ51084.1"/>
    </source>
</evidence>
<feature type="domain" description="Large ribosomal subunit protein bL12 oligomerization" evidence="5">
    <location>
        <begin position="137"/>
        <end position="179"/>
    </location>
</feature>
<dbReference type="InterPro" id="IPR013823">
    <property type="entry name" value="Ribosomal_bL12_C"/>
</dbReference>
<protein>
    <submittedName>
        <fullName evidence="7">50S ribosomal protein L12, putative</fullName>
    </submittedName>
</protein>
<dbReference type="FunCoup" id="F0VBV0">
    <property type="interactions" value="112"/>
</dbReference>
<dbReference type="AlphaFoldDB" id="F0VBV0"/>
<dbReference type="OrthoDB" id="250175at2759"/>
<dbReference type="SUPFAM" id="SSF48300">
    <property type="entry name" value="Ribosomal protein L7/12, oligomerisation (N-terminal) domain"/>
    <property type="match status" value="1"/>
</dbReference>
<comment type="similarity">
    <text evidence="1">Belongs to the bacterial ribosomal protein bL12 family.</text>
</comment>
<keyword evidence="2 7" id="KW-0689">Ribosomal protein</keyword>
<dbReference type="InterPro" id="IPR000206">
    <property type="entry name" value="Ribosomal_bL12"/>
</dbReference>
<dbReference type="PANTHER" id="PTHR45987:SF4">
    <property type="entry name" value="LARGE RIBOSOMAL SUBUNIT PROTEIN BL12M"/>
    <property type="match status" value="1"/>
</dbReference>
<evidence type="ECO:0000256" key="1">
    <source>
        <dbReference type="ARBA" id="ARBA00007197"/>
    </source>
</evidence>
<dbReference type="CDD" id="cd00387">
    <property type="entry name" value="Ribosomal_L7_L12"/>
    <property type="match status" value="1"/>
</dbReference>
<dbReference type="eggNOG" id="KOG1715">
    <property type="taxonomic scope" value="Eukaryota"/>
</dbReference>
<dbReference type="SUPFAM" id="SSF54736">
    <property type="entry name" value="ClpS-like"/>
    <property type="match status" value="1"/>
</dbReference>
<evidence type="ECO:0000313" key="8">
    <source>
        <dbReference type="Proteomes" id="UP000007494"/>
    </source>
</evidence>
<evidence type="ECO:0000313" key="7">
    <source>
        <dbReference type="EMBL" id="CEL68391.1"/>
    </source>
</evidence>
<dbReference type="GO" id="GO:0003735">
    <property type="term" value="F:structural constituent of ribosome"/>
    <property type="evidence" value="ECO:0007669"/>
    <property type="project" value="InterPro"/>
</dbReference>
<dbReference type="GO" id="GO:0003729">
    <property type="term" value="F:mRNA binding"/>
    <property type="evidence" value="ECO:0007669"/>
    <property type="project" value="TreeGrafter"/>
</dbReference>
<dbReference type="InterPro" id="IPR014719">
    <property type="entry name" value="Ribosomal_bL12_C/ClpS-like"/>
</dbReference>
<dbReference type="VEuPathDB" id="ToxoDB:NCLIV_041595"/>
<gene>
    <name evidence="7" type="ORF">BN1204_041595_1</name>
    <name evidence="6" type="ORF">NCLIV_041595</name>
</gene>
<dbReference type="Gene3D" id="1.20.5.710">
    <property type="entry name" value="Single helix bin"/>
    <property type="match status" value="1"/>
</dbReference>
<evidence type="ECO:0000256" key="3">
    <source>
        <dbReference type="ARBA" id="ARBA00023274"/>
    </source>
</evidence>
<keyword evidence="3" id="KW-0687">Ribonucleoprotein</keyword>
<dbReference type="HAMAP" id="MF_00368">
    <property type="entry name" value="Ribosomal_bL12"/>
    <property type="match status" value="1"/>
</dbReference>
<dbReference type="EMBL" id="FR823385">
    <property type="protein sequence ID" value="CBZ51084.1"/>
    <property type="molecule type" value="Genomic_DNA"/>
</dbReference>
<evidence type="ECO:0000256" key="2">
    <source>
        <dbReference type="ARBA" id="ARBA00022980"/>
    </source>
</evidence>
<name>F0VBV0_NEOCL</name>
<dbReference type="Gene3D" id="3.30.1390.10">
    <property type="match status" value="1"/>
</dbReference>
<dbReference type="InParanoid" id="F0VBV0"/>
<organism evidence="6 8">
    <name type="scientific">Neospora caninum (strain Liverpool)</name>
    <dbReference type="NCBI Taxonomy" id="572307"/>
    <lineage>
        <taxon>Eukaryota</taxon>
        <taxon>Sar</taxon>
        <taxon>Alveolata</taxon>
        <taxon>Apicomplexa</taxon>
        <taxon>Conoidasida</taxon>
        <taxon>Coccidia</taxon>
        <taxon>Eucoccidiorida</taxon>
        <taxon>Eimeriorina</taxon>
        <taxon>Sarcocystidae</taxon>
        <taxon>Neospora</taxon>
    </lineage>
</organism>
<reference evidence="6" key="2">
    <citation type="submission" date="2011-03" db="EMBL/GenBank/DDBJ databases">
        <title>Comparative genomics and transcriptomics of Neospora caninum and Toxoplasma gondii.</title>
        <authorList>
            <person name="Reid A.J."/>
            <person name="Sohal A."/>
            <person name="Harris D."/>
            <person name="Quail M."/>
            <person name="Sanders M."/>
            <person name="Berriman M."/>
            <person name="Wastling J.M."/>
            <person name="Pain A."/>
        </authorList>
    </citation>
    <scope>NUCLEOTIDE SEQUENCE</scope>
    <source>
        <strain evidence="6">Liverpool</strain>
    </source>
</reference>
<dbReference type="NCBIfam" id="TIGR00855">
    <property type="entry name" value="L12"/>
    <property type="match status" value="1"/>
</dbReference>
<dbReference type="RefSeq" id="XP_003881117.1">
    <property type="nucleotide sequence ID" value="XM_003881068.1"/>
</dbReference>
<proteinExistence type="inferred from homology"/>
<dbReference type="GO" id="GO:0005840">
    <property type="term" value="C:ribosome"/>
    <property type="evidence" value="ECO:0007669"/>
    <property type="project" value="UniProtKB-KW"/>
</dbReference>
<dbReference type="Pfam" id="PF00542">
    <property type="entry name" value="Ribosomal_L12"/>
    <property type="match status" value="1"/>
</dbReference>
<reference evidence="8" key="3">
    <citation type="journal article" date="2012" name="PLoS Pathog.">
        <title>Comparative genomics of the apicomplexan parasites Toxoplasma gondii and Neospora caninum: Coccidia differing in host range and transmission strategy.</title>
        <authorList>
            <person name="Reid A.J."/>
            <person name="Vermont S.J."/>
            <person name="Cotton J.A."/>
            <person name="Harris D."/>
            <person name="Hill-Cawthorne G.A."/>
            <person name="Konen-Waisman S."/>
            <person name="Latham S.M."/>
            <person name="Mourier T."/>
            <person name="Norton R."/>
            <person name="Quail M.A."/>
            <person name="Sanders M."/>
            <person name="Shanmugam D."/>
            <person name="Sohal A."/>
            <person name="Wasmuth J.D."/>
            <person name="Brunk B."/>
            <person name="Grigg M.E."/>
            <person name="Howard J.C."/>
            <person name="Parkinson J."/>
            <person name="Roos D.S."/>
            <person name="Trees A.J."/>
            <person name="Berriman M."/>
            <person name="Pain A."/>
            <person name="Wastling J.M."/>
        </authorList>
    </citation>
    <scope>NUCLEOTIDE SEQUENCE [LARGE SCALE GENOMIC DNA]</scope>
    <source>
        <strain evidence="8">Liverpool</strain>
    </source>
</reference>
<dbReference type="GO" id="GO:0005737">
    <property type="term" value="C:cytoplasm"/>
    <property type="evidence" value="ECO:0007669"/>
    <property type="project" value="UniProtKB-ARBA"/>
</dbReference>
<dbReference type="GO" id="GO:0006412">
    <property type="term" value="P:translation"/>
    <property type="evidence" value="ECO:0007669"/>
    <property type="project" value="InterPro"/>
</dbReference>
<feature type="domain" description="Large ribosomal subunit protein bL12 C-terminal" evidence="4">
    <location>
        <begin position="197"/>
        <end position="264"/>
    </location>
</feature>
<dbReference type="Proteomes" id="UP000007494">
    <property type="component" value="Chromosome IX"/>
</dbReference>
<dbReference type="EMBL" id="LN714484">
    <property type="protein sequence ID" value="CEL68391.1"/>
    <property type="molecule type" value="Genomic_DNA"/>
</dbReference>